<dbReference type="SUPFAM" id="SSF48371">
    <property type="entry name" value="ARM repeat"/>
    <property type="match status" value="1"/>
</dbReference>
<dbReference type="PANTHER" id="PTHR34070:SF1">
    <property type="entry name" value="DNA ALKYLATION REPAIR PROTEIN"/>
    <property type="match status" value="1"/>
</dbReference>
<comment type="caution">
    <text evidence="1">The sequence shown here is derived from an EMBL/GenBank/DDBJ whole genome shotgun (WGS) entry which is preliminary data.</text>
</comment>
<dbReference type="InterPro" id="IPR014825">
    <property type="entry name" value="DNA_alkylation"/>
</dbReference>
<sequence length="232" mass="27331">MIKIILKEIYLYRNKNKSKILSKFFKTGSGQYGEGDVFLGLTVPISRKIALKYKNISKAKILSLLKNKIHEVRLIGILILVFRYKEAKLKGKKEIVDFYLKNTKCINNWDLVDLSAHYILGDFLLGKKNKKILFKLAHSRNLWEQRIAIISTLAFIKKGKIKWTTKIAKIFINHKHDLIHKATGWMLREVGKKNIKELRKFLDANISQMPRTMLRYAIEKFPENIRKKYLRK</sequence>
<dbReference type="Pfam" id="PF08713">
    <property type="entry name" value="DNA_alkylation"/>
    <property type="match status" value="1"/>
</dbReference>
<dbReference type="PANTHER" id="PTHR34070">
    <property type="entry name" value="ARMADILLO-TYPE FOLD"/>
    <property type="match status" value="1"/>
</dbReference>
<dbReference type="AlphaFoldDB" id="A0A0G0DT21"/>
<dbReference type="CDD" id="cd06561">
    <property type="entry name" value="AlkD_like"/>
    <property type="match status" value="1"/>
</dbReference>
<evidence type="ECO:0000313" key="1">
    <source>
        <dbReference type="EMBL" id="KKP97649.1"/>
    </source>
</evidence>
<organism evidence="1">
    <name type="scientific">Candidatus Nomurabacteria bacterium GW2011_GWA1_36_15</name>
    <dbReference type="NCBI Taxonomy" id="1618728"/>
    <lineage>
        <taxon>Bacteria</taxon>
        <taxon>Candidatus Nomuraibacteriota</taxon>
    </lineage>
</organism>
<dbReference type="Proteomes" id="UP000034606">
    <property type="component" value="Unassembled WGS sequence"/>
</dbReference>
<dbReference type="PATRIC" id="fig|1618728.3.peg.531"/>
<accession>A0A0G0DT21</accession>
<dbReference type="InterPro" id="IPR016024">
    <property type="entry name" value="ARM-type_fold"/>
</dbReference>
<proteinExistence type="predicted"/>
<dbReference type="Gene3D" id="1.25.10.90">
    <property type="match status" value="1"/>
</dbReference>
<name>A0A0G0DT21_9BACT</name>
<reference evidence="1" key="1">
    <citation type="journal article" date="2015" name="Nature">
        <title>rRNA introns, odd ribosomes, and small enigmatic genomes across a large radiation of phyla.</title>
        <authorList>
            <person name="Brown C.T."/>
            <person name="Hug L.A."/>
            <person name="Thomas B.C."/>
            <person name="Sharon I."/>
            <person name="Castelle C.J."/>
            <person name="Singh A."/>
            <person name="Wilkins M.J."/>
            <person name="Williams K.H."/>
            <person name="Banfield J.F."/>
        </authorList>
    </citation>
    <scope>NUCLEOTIDE SEQUENCE [LARGE SCALE GENOMIC DNA]</scope>
</reference>
<gene>
    <name evidence="1" type="ORF">US05_C0013G0006</name>
</gene>
<dbReference type="EMBL" id="LBRM01000013">
    <property type="protein sequence ID" value="KKP97649.1"/>
    <property type="molecule type" value="Genomic_DNA"/>
</dbReference>
<protein>
    <submittedName>
        <fullName evidence="1">Alkylation repair enzyme protein</fullName>
    </submittedName>
</protein>